<evidence type="ECO:0000313" key="8">
    <source>
        <dbReference type="Proteomes" id="UP000076852"/>
    </source>
</evidence>
<name>A0A160FIR5_9BURK</name>
<gene>
    <name evidence="7" type="ORF">AYM40_04845</name>
</gene>
<dbReference type="PANTHER" id="PTHR23508:SF10">
    <property type="entry name" value="CARBOXYLIC ACID TRANSPORTER PROTEIN HOMOLOG"/>
    <property type="match status" value="1"/>
</dbReference>
<feature type="transmembrane region" description="Helical" evidence="5">
    <location>
        <begin position="162"/>
        <end position="181"/>
    </location>
</feature>
<feature type="transmembrane region" description="Helical" evidence="5">
    <location>
        <begin position="80"/>
        <end position="102"/>
    </location>
</feature>
<organism evidence="7 8">
    <name type="scientific">Paraburkholderia phytofirmans OLGA172</name>
    <dbReference type="NCBI Taxonomy" id="1417228"/>
    <lineage>
        <taxon>Bacteria</taxon>
        <taxon>Pseudomonadati</taxon>
        <taxon>Pseudomonadota</taxon>
        <taxon>Betaproteobacteria</taxon>
        <taxon>Burkholderiales</taxon>
        <taxon>Burkholderiaceae</taxon>
        <taxon>Paraburkholderia</taxon>
    </lineage>
</organism>
<feature type="transmembrane region" description="Helical" evidence="5">
    <location>
        <begin position="201"/>
        <end position="220"/>
    </location>
</feature>
<dbReference type="STRING" id="1804984.AYM40_04845"/>
<dbReference type="GO" id="GO:0046943">
    <property type="term" value="F:carboxylic acid transmembrane transporter activity"/>
    <property type="evidence" value="ECO:0007669"/>
    <property type="project" value="TreeGrafter"/>
</dbReference>
<feature type="transmembrane region" description="Helical" evidence="5">
    <location>
        <begin position="252"/>
        <end position="273"/>
    </location>
</feature>
<dbReference type="InterPro" id="IPR011701">
    <property type="entry name" value="MFS"/>
</dbReference>
<evidence type="ECO:0000256" key="4">
    <source>
        <dbReference type="ARBA" id="ARBA00023136"/>
    </source>
</evidence>
<protein>
    <recommendedName>
        <fullName evidence="6">Major facilitator superfamily (MFS) profile domain-containing protein</fullName>
    </recommendedName>
</protein>
<dbReference type="RefSeq" id="WP_063495237.1">
    <property type="nucleotide sequence ID" value="NZ_CP014578.1"/>
</dbReference>
<evidence type="ECO:0000256" key="5">
    <source>
        <dbReference type="SAM" id="Phobius"/>
    </source>
</evidence>
<evidence type="ECO:0000256" key="2">
    <source>
        <dbReference type="ARBA" id="ARBA00022692"/>
    </source>
</evidence>
<feature type="domain" description="Major facilitator superfamily (MFS) profile" evidence="6">
    <location>
        <begin position="1"/>
        <end position="347"/>
    </location>
</feature>
<dbReference type="InterPro" id="IPR005829">
    <property type="entry name" value="Sugar_transporter_CS"/>
</dbReference>
<evidence type="ECO:0000259" key="6">
    <source>
        <dbReference type="PROSITE" id="PS50850"/>
    </source>
</evidence>
<dbReference type="PROSITE" id="PS00217">
    <property type="entry name" value="SUGAR_TRANSPORT_2"/>
    <property type="match status" value="1"/>
</dbReference>
<keyword evidence="4 5" id="KW-0472">Membrane</keyword>
<keyword evidence="3 5" id="KW-1133">Transmembrane helix</keyword>
<dbReference type="EMBL" id="CP014578">
    <property type="protein sequence ID" value="ANB71776.1"/>
    <property type="molecule type" value="Genomic_DNA"/>
</dbReference>
<comment type="subcellular location">
    <subcellularLocation>
        <location evidence="1">Membrane</location>
        <topology evidence="1">Multi-pass membrane protein</topology>
    </subcellularLocation>
</comment>
<feature type="transmembrane region" description="Helical" evidence="5">
    <location>
        <begin position="108"/>
        <end position="129"/>
    </location>
</feature>
<feature type="transmembrane region" description="Helical" evidence="5">
    <location>
        <begin position="227"/>
        <end position="246"/>
    </location>
</feature>
<dbReference type="OrthoDB" id="7066727at2"/>
<evidence type="ECO:0000313" key="7">
    <source>
        <dbReference type="EMBL" id="ANB71776.1"/>
    </source>
</evidence>
<feature type="transmembrane region" description="Helical" evidence="5">
    <location>
        <begin position="47"/>
        <end position="68"/>
    </location>
</feature>
<dbReference type="AlphaFoldDB" id="A0A160FIR5"/>
<proteinExistence type="predicted"/>
<dbReference type="SUPFAM" id="SSF103473">
    <property type="entry name" value="MFS general substrate transporter"/>
    <property type="match status" value="1"/>
</dbReference>
<dbReference type="InterPro" id="IPR036259">
    <property type="entry name" value="MFS_trans_sf"/>
</dbReference>
<evidence type="ECO:0000256" key="1">
    <source>
        <dbReference type="ARBA" id="ARBA00004141"/>
    </source>
</evidence>
<reference evidence="7 8" key="1">
    <citation type="journal article" date="2016" name="Gene">
        <title>PacBio SMRT assembly of a complex multi-replicon genome reveals chlorocatechol degradative operon in a region of genome plasticity.</title>
        <authorList>
            <person name="Ricker N."/>
            <person name="Shen S.Y."/>
            <person name="Goordial J."/>
            <person name="Jin S."/>
            <person name="Fulthorpe R.R."/>
        </authorList>
    </citation>
    <scope>NUCLEOTIDE SEQUENCE [LARGE SCALE GENOMIC DNA]</scope>
    <source>
        <strain evidence="7 8">OLGA172</strain>
    </source>
</reference>
<dbReference type="KEGG" id="buz:AYM40_04845"/>
<dbReference type="GO" id="GO:0005886">
    <property type="term" value="C:plasma membrane"/>
    <property type="evidence" value="ECO:0007669"/>
    <property type="project" value="TreeGrafter"/>
</dbReference>
<sequence length="353" mass="36820">MERSGARKTPRNQLTNKNLNAEVALDVKGNASKLVVQSFLSEINALLTVRLLTGLGLGAAMPTLIALCTEVASVERRGTAVGAMYCGMPTGAVLATVIGMISPGEHEWRNIFFVGGFGPLLVLVLLAVFMKETSRIKRDEHDTRDKPVSVSQALWKEGRARITLALWTSYLGTLIVIYFLINWLPYMVQARGLTHEQAGVVQVLLTLGAAAGSVVIATLMDRIGSKPTLLGAYVGIALSLAILAGATGSTSMALGGLLAGFFLTGAQAILYAVTGMAYPTHVRGTCVGATVAVGRLAPIIGPLAAGQLLANGQSSSMLLATSIPVIVVAAVCALSVTRCVFSVDGVQTKVLTT</sequence>
<feature type="transmembrane region" description="Helical" evidence="5">
    <location>
        <begin position="285"/>
        <end position="305"/>
    </location>
</feature>
<dbReference type="Proteomes" id="UP000076852">
    <property type="component" value="Chromosome 1"/>
</dbReference>
<keyword evidence="2 5" id="KW-0812">Transmembrane</keyword>
<dbReference type="PANTHER" id="PTHR23508">
    <property type="entry name" value="CARBOXYLIC ACID TRANSPORTER PROTEIN HOMOLOG"/>
    <property type="match status" value="1"/>
</dbReference>
<evidence type="ECO:0000256" key="3">
    <source>
        <dbReference type="ARBA" id="ARBA00022989"/>
    </source>
</evidence>
<feature type="transmembrane region" description="Helical" evidence="5">
    <location>
        <begin position="317"/>
        <end position="341"/>
    </location>
</feature>
<dbReference type="InterPro" id="IPR020846">
    <property type="entry name" value="MFS_dom"/>
</dbReference>
<dbReference type="PROSITE" id="PS50850">
    <property type="entry name" value="MFS"/>
    <property type="match status" value="1"/>
</dbReference>
<accession>A0A160FIR5</accession>
<dbReference type="Pfam" id="PF07690">
    <property type="entry name" value="MFS_1"/>
    <property type="match status" value="1"/>
</dbReference>
<dbReference type="Gene3D" id="1.20.1250.20">
    <property type="entry name" value="MFS general substrate transporter like domains"/>
    <property type="match status" value="2"/>
</dbReference>
<keyword evidence="8" id="KW-1185">Reference proteome</keyword>